<evidence type="ECO:0000313" key="1">
    <source>
        <dbReference type="EMBL" id="KAH7843289.1"/>
    </source>
</evidence>
<comment type="caution">
    <text evidence="1">The sequence shown here is derived from an EMBL/GenBank/DDBJ whole genome shotgun (WGS) entry which is preliminary data.</text>
</comment>
<proteinExistence type="predicted"/>
<dbReference type="EMBL" id="CM037151">
    <property type="protein sequence ID" value="KAH7843289.1"/>
    <property type="molecule type" value="Genomic_DNA"/>
</dbReference>
<evidence type="ECO:0000313" key="2">
    <source>
        <dbReference type="Proteomes" id="UP000828048"/>
    </source>
</evidence>
<name>A0ACB7XRM7_9ERIC</name>
<gene>
    <name evidence="1" type="ORF">Vadar_014812</name>
</gene>
<protein>
    <submittedName>
        <fullName evidence="1">Uncharacterized protein</fullName>
    </submittedName>
</protein>
<sequence length="129" mass="14522">MEVGMEMEDDVFFADLNKQISLLIMDDDEDPSAHCSSASLQAFSRSVQYPPPQATYSHNIQQTNCRKDQSKGTGVFIPQQSQPRRKNNRQGKFNSSKFQYRHSADNNNCSRSAGLPPPASHDFSNPKKI</sequence>
<organism evidence="1 2">
    <name type="scientific">Vaccinium darrowii</name>
    <dbReference type="NCBI Taxonomy" id="229202"/>
    <lineage>
        <taxon>Eukaryota</taxon>
        <taxon>Viridiplantae</taxon>
        <taxon>Streptophyta</taxon>
        <taxon>Embryophyta</taxon>
        <taxon>Tracheophyta</taxon>
        <taxon>Spermatophyta</taxon>
        <taxon>Magnoliopsida</taxon>
        <taxon>eudicotyledons</taxon>
        <taxon>Gunneridae</taxon>
        <taxon>Pentapetalae</taxon>
        <taxon>asterids</taxon>
        <taxon>Ericales</taxon>
        <taxon>Ericaceae</taxon>
        <taxon>Vaccinioideae</taxon>
        <taxon>Vaccinieae</taxon>
        <taxon>Vaccinium</taxon>
    </lineage>
</organism>
<dbReference type="Proteomes" id="UP000828048">
    <property type="component" value="Chromosome 1"/>
</dbReference>
<accession>A0ACB7XRM7</accession>
<reference evidence="1 2" key="1">
    <citation type="journal article" date="2021" name="Hortic Res">
        <title>High-quality reference genome and annotation aids understanding of berry development for evergreen blueberry (Vaccinium darrowii).</title>
        <authorList>
            <person name="Yu J."/>
            <person name="Hulse-Kemp A.M."/>
            <person name="Babiker E."/>
            <person name="Staton M."/>
        </authorList>
    </citation>
    <scope>NUCLEOTIDE SEQUENCE [LARGE SCALE GENOMIC DNA]</scope>
    <source>
        <strain evidence="2">cv. NJ 8807/NJ 8810</strain>
        <tissue evidence="1">Young leaf</tissue>
    </source>
</reference>
<keyword evidence="2" id="KW-1185">Reference proteome</keyword>